<proteinExistence type="inferred from homology"/>
<dbReference type="Gene3D" id="3.10.105.10">
    <property type="entry name" value="Dipeptide-binding Protein, Domain 3"/>
    <property type="match status" value="1"/>
</dbReference>
<name>A0A413FG42_9FIRM</name>
<dbReference type="Gene3D" id="3.40.190.10">
    <property type="entry name" value="Periplasmic binding protein-like II"/>
    <property type="match status" value="1"/>
</dbReference>
<evidence type="ECO:0000313" key="6">
    <source>
        <dbReference type="EMBL" id="RGX29654.1"/>
    </source>
</evidence>
<dbReference type="InterPro" id="IPR039424">
    <property type="entry name" value="SBP_5"/>
</dbReference>
<dbReference type="Proteomes" id="UP000283880">
    <property type="component" value="Unassembled WGS sequence"/>
</dbReference>
<evidence type="ECO:0000256" key="3">
    <source>
        <dbReference type="ARBA" id="ARBA00022729"/>
    </source>
</evidence>
<dbReference type="InterPro" id="IPR030678">
    <property type="entry name" value="Peptide/Ni-bd"/>
</dbReference>
<reference evidence="6 7" key="1">
    <citation type="submission" date="2018-08" db="EMBL/GenBank/DDBJ databases">
        <title>A genome reference for cultivated species of the human gut microbiota.</title>
        <authorList>
            <person name="Zou Y."/>
            <person name="Xue W."/>
            <person name="Luo G."/>
        </authorList>
    </citation>
    <scope>NUCLEOTIDE SEQUENCE [LARGE SCALE GENOMIC DNA]</scope>
    <source>
        <strain evidence="6 7">AF04-15</strain>
    </source>
</reference>
<dbReference type="GO" id="GO:0042597">
    <property type="term" value="C:periplasmic space"/>
    <property type="evidence" value="ECO:0007669"/>
    <property type="project" value="UniProtKB-ARBA"/>
</dbReference>
<dbReference type="InterPro" id="IPR000914">
    <property type="entry name" value="SBP_5_dom"/>
</dbReference>
<dbReference type="PANTHER" id="PTHR30290:SF9">
    <property type="entry name" value="OLIGOPEPTIDE-BINDING PROTEIN APPA"/>
    <property type="match status" value="1"/>
</dbReference>
<organism evidence="6 7">
    <name type="scientific">Enterocloster asparagiformis</name>
    <dbReference type="NCBI Taxonomy" id="333367"/>
    <lineage>
        <taxon>Bacteria</taxon>
        <taxon>Bacillati</taxon>
        <taxon>Bacillota</taxon>
        <taxon>Clostridia</taxon>
        <taxon>Lachnospirales</taxon>
        <taxon>Lachnospiraceae</taxon>
        <taxon>Enterocloster</taxon>
    </lineage>
</organism>
<dbReference type="AlphaFoldDB" id="A0A413FG42"/>
<dbReference type="CDD" id="cd08499">
    <property type="entry name" value="PBP2_Ylib_like"/>
    <property type="match status" value="1"/>
</dbReference>
<dbReference type="OrthoDB" id="9772924at2"/>
<keyword evidence="3 4" id="KW-0732">Signal</keyword>
<dbReference type="GO" id="GO:1904680">
    <property type="term" value="F:peptide transmembrane transporter activity"/>
    <property type="evidence" value="ECO:0007669"/>
    <property type="project" value="TreeGrafter"/>
</dbReference>
<dbReference type="PIRSF" id="PIRSF002741">
    <property type="entry name" value="MppA"/>
    <property type="match status" value="1"/>
</dbReference>
<evidence type="ECO:0000256" key="1">
    <source>
        <dbReference type="ARBA" id="ARBA00005695"/>
    </source>
</evidence>
<dbReference type="Pfam" id="PF00496">
    <property type="entry name" value="SBP_bac_5"/>
    <property type="match status" value="1"/>
</dbReference>
<evidence type="ECO:0000313" key="7">
    <source>
        <dbReference type="Proteomes" id="UP000283880"/>
    </source>
</evidence>
<comment type="caution">
    <text evidence="6">The sequence shown here is derived from an EMBL/GenBank/DDBJ whole genome shotgun (WGS) entry which is preliminary data.</text>
</comment>
<dbReference type="Gene3D" id="3.90.76.10">
    <property type="entry name" value="Dipeptide-binding Protein, Domain 1"/>
    <property type="match status" value="1"/>
</dbReference>
<gene>
    <name evidence="6" type="ORF">DWV29_11070</name>
</gene>
<sequence length="534" mass="58303">MKKRNLTRGCAVLLTLTMLALAGCGGGKSAATAESQGGQNSPAATEAAGGGEAAKSKDFVYCCGTEPTTLDPHLINDNATARAAYQIYETLVYRDTDSSIKPRLAESWTTSDDGTVWTFKLRQGVKFHDGETFNAEAVKYNIERLKNPETAAPKASVVDMVKSVDVVDEYTVAFTLSEPSSVFLAQISSYTTGMLSPKSAESQGKEFGQHPVGTGPLKLDSWDYGSSLVMTRFDDYWGEKATVDSITFRIVPEDASRVMMLKTGDADLVAGIPPVQIEELQSDPNVKVLVETGYRTIFLGMNSTVKPLDDVRVRQAVNYAIDRESIIKNVMRDVASYPDSFMVSNVIDNSAKGLGCYEFDQEKAKALLAEAGYADGFTLTLSTPEGRYAMDRQVAEVIQAMLMEVGITAEINVLDWGAYSEQATSGQHQFFLLGMGCPTGDPEFNLFMNFGTEGPQNYSRFSNAAVDQLLTEQSTILDAEERSKVMYQIQEELKNDACGAPLYYEQQTYGSGADVNGFIIYPDENASMAYLVRE</sequence>
<dbReference type="GO" id="GO:0043190">
    <property type="term" value="C:ATP-binding cassette (ABC) transporter complex"/>
    <property type="evidence" value="ECO:0007669"/>
    <property type="project" value="InterPro"/>
</dbReference>
<protein>
    <submittedName>
        <fullName evidence="6">Glutathione ABC transporter substrate-binding protein</fullName>
    </submittedName>
</protein>
<dbReference type="RefSeq" id="WP_117777442.1">
    <property type="nucleotide sequence ID" value="NZ_JAWYJI010000026.1"/>
</dbReference>
<accession>A0A413FG42</accession>
<feature type="signal peptide" evidence="4">
    <location>
        <begin position="1"/>
        <end position="22"/>
    </location>
</feature>
<keyword evidence="2" id="KW-0813">Transport</keyword>
<evidence type="ECO:0000259" key="5">
    <source>
        <dbReference type="Pfam" id="PF00496"/>
    </source>
</evidence>
<feature type="chain" id="PRO_5038874306" evidence="4">
    <location>
        <begin position="23"/>
        <end position="534"/>
    </location>
</feature>
<dbReference type="GO" id="GO:0015833">
    <property type="term" value="P:peptide transport"/>
    <property type="evidence" value="ECO:0007669"/>
    <property type="project" value="TreeGrafter"/>
</dbReference>
<evidence type="ECO:0000256" key="2">
    <source>
        <dbReference type="ARBA" id="ARBA00022448"/>
    </source>
</evidence>
<comment type="similarity">
    <text evidence="1">Belongs to the bacterial solute-binding protein 5 family.</text>
</comment>
<evidence type="ECO:0000256" key="4">
    <source>
        <dbReference type="SAM" id="SignalP"/>
    </source>
</evidence>
<dbReference type="EMBL" id="QSBM01000007">
    <property type="protein sequence ID" value="RGX29654.1"/>
    <property type="molecule type" value="Genomic_DNA"/>
</dbReference>
<feature type="domain" description="Solute-binding protein family 5" evidence="5">
    <location>
        <begin position="100"/>
        <end position="454"/>
    </location>
</feature>
<dbReference type="SUPFAM" id="SSF53850">
    <property type="entry name" value="Periplasmic binding protein-like II"/>
    <property type="match status" value="1"/>
</dbReference>
<dbReference type="PROSITE" id="PS51257">
    <property type="entry name" value="PROKAR_LIPOPROTEIN"/>
    <property type="match status" value="1"/>
</dbReference>
<dbReference type="PANTHER" id="PTHR30290">
    <property type="entry name" value="PERIPLASMIC BINDING COMPONENT OF ABC TRANSPORTER"/>
    <property type="match status" value="1"/>
</dbReference>